<dbReference type="EMBL" id="LXQA011017038">
    <property type="protein sequence ID" value="MCI81354.1"/>
    <property type="molecule type" value="Genomic_DNA"/>
</dbReference>
<dbReference type="Proteomes" id="UP000265520">
    <property type="component" value="Unassembled WGS sequence"/>
</dbReference>
<keyword evidence="2" id="KW-1185">Reference proteome</keyword>
<sequence>MLISPLRPIAAMSCGIGSFKCSTILQSFDILPFT</sequence>
<comment type="caution">
    <text evidence="1">The sequence shown here is derived from an EMBL/GenBank/DDBJ whole genome shotgun (WGS) entry which is preliminary data.</text>
</comment>
<evidence type="ECO:0000313" key="2">
    <source>
        <dbReference type="Proteomes" id="UP000265520"/>
    </source>
</evidence>
<protein>
    <submittedName>
        <fullName evidence="1">Uncharacterized protein</fullName>
    </submittedName>
</protein>
<feature type="non-terminal residue" evidence="1">
    <location>
        <position position="34"/>
    </location>
</feature>
<name>A0A392UZ79_9FABA</name>
<proteinExistence type="predicted"/>
<accession>A0A392UZ79</accession>
<reference evidence="1 2" key="1">
    <citation type="journal article" date="2018" name="Front. Plant Sci.">
        <title>Red Clover (Trifolium pratense) and Zigzag Clover (T. medium) - A Picture of Genomic Similarities and Differences.</title>
        <authorList>
            <person name="Dluhosova J."/>
            <person name="Istvanek J."/>
            <person name="Nedelnik J."/>
            <person name="Repkova J."/>
        </authorList>
    </citation>
    <scope>NUCLEOTIDE SEQUENCE [LARGE SCALE GENOMIC DNA]</scope>
    <source>
        <strain evidence="2">cv. 10/8</strain>
        <tissue evidence="1">Leaf</tissue>
    </source>
</reference>
<evidence type="ECO:0000313" key="1">
    <source>
        <dbReference type="EMBL" id="MCI81354.1"/>
    </source>
</evidence>
<organism evidence="1 2">
    <name type="scientific">Trifolium medium</name>
    <dbReference type="NCBI Taxonomy" id="97028"/>
    <lineage>
        <taxon>Eukaryota</taxon>
        <taxon>Viridiplantae</taxon>
        <taxon>Streptophyta</taxon>
        <taxon>Embryophyta</taxon>
        <taxon>Tracheophyta</taxon>
        <taxon>Spermatophyta</taxon>
        <taxon>Magnoliopsida</taxon>
        <taxon>eudicotyledons</taxon>
        <taxon>Gunneridae</taxon>
        <taxon>Pentapetalae</taxon>
        <taxon>rosids</taxon>
        <taxon>fabids</taxon>
        <taxon>Fabales</taxon>
        <taxon>Fabaceae</taxon>
        <taxon>Papilionoideae</taxon>
        <taxon>50 kb inversion clade</taxon>
        <taxon>NPAAA clade</taxon>
        <taxon>Hologalegina</taxon>
        <taxon>IRL clade</taxon>
        <taxon>Trifolieae</taxon>
        <taxon>Trifolium</taxon>
    </lineage>
</organism>
<dbReference type="AlphaFoldDB" id="A0A392UZ79"/>